<gene>
    <name evidence="2" type="ORF">SAMN02745723_101470</name>
</gene>
<accession>A0AAJ5BG21</accession>
<evidence type="ECO:0008006" key="4">
    <source>
        <dbReference type="Google" id="ProtNLM"/>
    </source>
</evidence>
<dbReference type="RefSeq" id="WP_074820421.1">
    <property type="nucleotide sequence ID" value="NZ_FOLW01000001.1"/>
</dbReference>
<feature type="signal peptide" evidence="1">
    <location>
        <begin position="1"/>
        <end position="22"/>
    </location>
</feature>
<evidence type="ECO:0000256" key="1">
    <source>
        <dbReference type="SAM" id="SignalP"/>
    </source>
</evidence>
<evidence type="ECO:0000313" key="2">
    <source>
        <dbReference type="EMBL" id="SFC13106.1"/>
    </source>
</evidence>
<keyword evidence="1" id="KW-0732">Signal</keyword>
<name>A0AAJ5BG21_9GAMM</name>
<organism evidence="2 3">
    <name type="scientific">Pragia fontium DSM 5563 = ATCC 49100</name>
    <dbReference type="NCBI Taxonomy" id="1122977"/>
    <lineage>
        <taxon>Bacteria</taxon>
        <taxon>Pseudomonadati</taxon>
        <taxon>Pseudomonadota</taxon>
        <taxon>Gammaproteobacteria</taxon>
        <taxon>Enterobacterales</taxon>
        <taxon>Budviciaceae</taxon>
        <taxon>Pragia</taxon>
    </lineage>
</organism>
<dbReference type="AlphaFoldDB" id="A0AAJ5BG21"/>
<reference evidence="2 3" key="1">
    <citation type="submission" date="2016-10" db="EMBL/GenBank/DDBJ databases">
        <authorList>
            <person name="Varghese N."/>
            <person name="Submissions S."/>
        </authorList>
    </citation>
    <scope>NUCLEOTIDE SEQUENCE [LARGE SCALE GENOMIC DNA]</scope>
    <source>
        <strain evidence="2 3">DSM 5563</strain>
    </source>
</reference>
<dbReference type="EMBL" id="FOLW01000001">
    <property type="protein sequence ID" value="SFC13106.1"/>
    <property type="molecule type" value="Genomic_DNA"/>
</dbReference>
<protein>
    <recommendedName>
        <fullName evidence="4">Fimbrial protein</fullName>
    </recommendedName>
</protein>
<evidence type="ECO:0000313" key="3">
    <source>
        <dbReference type="Proteomes" id="UP000226420"/>
    </source>
</evidence>
<feature type="chain" id="PRO_5042494138" description="Fimbrial protein" evidence="1">
    <location>
        <begin position="23"/>
        <end position="175"/>
    </location>
</feature>
<comment type="caution">
    <text evidence="2">The sequence shown here is derived from an EMBL/GenBank/DDBJ whole genome shotgun (WGS) entry which is preliminary data.</text>
</comment>
<dbReference type="Proteomes" id="UP000226420">
    <property type="component" value="Unassembled WGS sequence"/>
</dbReference>
<proteinExistence type="predicted"/>
<sequence length="175" mass="18842">MNNKKVLIGLMLSLFAAQQSYAAAVPVRTSIEVTAEIASSIQVIYDRNLDVTEGNVQVKLEDTGGYMMGMTKSFHFIGNASKVRLRLVAPTGGGLAKVGDPDNFVMGIGTLWYTSPTQSGGDTGFDRDATVYPTLSDIPSDTSGTYIRFRSFQQTVNYPLGSYSGTYTLVVTPTT</sequence>